<feature type="compositionally biased region" description="Polar residues" evidence="1">
    <location>
        <begin position="87"/>
        <end position="105"/>
    </location>
</feature>
<evidence type="ECO:0008006" key="5">
    <source>
        <dbReference type="Google" id="ProtNLM"/>
    </source>
</evidence>
<feature type="signal peptide" evidence="2">
    <location>
        <begin position="1"/>
        <end position="23"/>
    </location>
</feature>
<name>A0A976M6D7_THEOR</name>
<feature type="compositionally biased region" description="Low complexity" evidence="1">
    <location>
        <begin position="173"/>
        <end position="192"/>
    </location>
</feature>
<dbReference type="InterPro" id="IPR007480">
    <property type="entry name" value="DUF529"/>
</dbReference>
<dbReference type="Pfam" id="PF04385">
    <property type="entry name" value="FAINT"/>
    <property type="match status" value="8"/>
</dbReference>
<feature type="chain" id="PRO_5036995383" description="SfiI-subtelomeric related protein family member" evidence="2">
    <location>
        <begin position="24"/>
        <end position="3879"/>
    </location>
</feature>
<dbReference type="Proteomes" id="UP000244803">
    <property type="component" value="Chromosome 1"/>
</dbReference>
<feature type="compositionally biased region" description="Polar residues" evidence="1">
    <location>
        <begin position="210"/>
        <end position="225"/>
    </location>
</feature>
<feature type="compositionally biased region" description="Polar residues" evidence="1">
    <location>
        <begin position="32"/>
        <end position="44"/>
    </location>
</feature>
<feature type="compositionally biased region" description="Polar residues" evidence="1">
    <location>
        <begin position="150"/>
        <end position="165"/>
    </location>
</feature>
<dbReference type="EMBL" id="CP056065">
    <property type="protein sequence ID" value="UKJ88028.2"/>
    <property type="molecule type" value="Genomic_DNA"/>
</dbReference>
<gene>
    <name evidence="3" type="ORF">MACJ_000470</name>
</gene>
<evidence type="ECO:0000313" key="4">
    <source>
        <dbReference type="Proteomes" id="UP000244803"/>
    </source>
</evidence>
<feature type="compositionally biased region" description="Low complexity" evidence="1">
    <location>
        <begin position="233"/>
        <end position="252"/>
    </location>
</feature>
<evidence type="ECO:0000256" key="1">
    <source>
        <dbReference type="SAM" id="MobiDB-lite"/>
    </source>
</evidence>
<feature type="compositionally biased region" description="Low complexity" evidence="1">
    <location>
        <begin position="113"/>
        <end position="132"/>
    </location>
</feature>
<organism evidence="3 4">
    <name type="scientific">Theileria orientalis</name>
    <dbReference type="NCBI Taxonomy" id="68886"/>
    <lineage>
        <taxon>Eukaryota</taxon>
        <taxon>Sar</taxon>
        <taxon>Alveolata</taxon>
        <taxon>Apicomplexa</taxon>
        <taxon>Aconoidasida</taxon>
        <taxon>Piroplasmida</taxon>
        <taxon>Theileriidae</taxon>
        <taxon>Theileria</taxon>
    </lineage>
</organism>
<keyword evidence="2" id="KW-0732">Signal</keyword>
<accession>A0A976M6D7</accession>
<sequence length="3879" mass="450889">MNLTSIAFLKAILLIVLLRQNIAYCGRTRGYNSQETTQATSSGSLYGFNKNNSNNSSTGTTGVAEHSESSGGNSSSHSSSSQGSTGDQDQNESQVTTGDQSTGLTEGQDQDQSKGSTGDQDQDQSKGSSGDQDQSEDTSESKEANESQDQDQSQVTTGDQSTGLTEGQDQDQSKGSTGDQDQDQSKGSSGDQDQSEDTSESKEANESQDQDQSQVTTGDQSTGLTEGQDQDQSKGSTGDQDQDQSKGSSGDQDQSEDTSESKEANESQDSTQSQDSTETADSKKPGEKKAVELDLKDTKSTATFDCLKKDGYAKYTAKSGYGFSLVKTKTGFLSSSSVNIWSAKETKIYATAVVRDGTGFFSQINNVTIFFGKNHRHFNKSNNTYVEDSNIRLHGSDTSSTPNQTDGTGYTKNEGGDVFTFAFNDTKYNEIKFVKRSLENDSSAKTNIAEETVWKHHDQLYGEKYPKRLRYYFPNKMALTFDDSFIVYTKDDEKWKEKGFFKFKLYANDSDNNLEELDATAYDIADTKNDHVFTFKDDVKLVELKHKGKEFWKYKDKYPLALRHKKDGFKLVMGFSDSFAVCEMDSDNNVKITEFFMKLYRQDPNDSNETLELHGADYDLNDEDDKFTFVLGQNAKCSMVKVDGKELWTYNSSNSNDSHPTEVLYWKDRNKVIIDFADSFNYYQKGADGQFGDPKMFDIKLYSKDPNVTQFVPLNHSNYDLIEDSDDYEFNFKEDAKFSSVKLSGNEVWKHDQSKHGDEHPVSLRYKKGGSMLLIDSEGYFVLCNKDGDKFKVNELFIKLYRQDPNDSDEILELHGADYDLNDEDDKFTFVLGQNAKCSMVKVDGKELWTYDSFDPDDSNPIGVLYWKDRKKVIVDFADSFNIYQKGADGQFGDPKRLDIKLYSKDPNDDTQLVPLNHSKYDLIEDSDKYLLKFKEHAKFSSVKLFGNQVWKHDQSKHNNEHPVLLRYKKDGSMLSIDSEGSFLLCNKDGDDFKINEFFIKLYTFDSSTEQFTELSFSEYQLNEYSDEFEFKFKRGHFCDEIKYKGNKVWTYDPKKYNDEYPSYVRYKKDGSEFVIRFRDSFLLYEMDSDNNVKITEFFIKLYRQDPNDYNEILELHGADYDLNDEDDKFTFVLGQNAKCSIVKMEGKELWKHDSSKPGDSNPTGVLYWKDRKKVILDFADSFNIYQKGSGGGFGDAKRLDIKLYSKDPNDDTQLVPLNHSNYDLTEHSNKYELMFKENAKFSSVKYFGNEVWKHDQSKHGDEHPKRLRYYFPNKMALTFEDSFIVYIMTYDGKWKEQGLYKFKLYSQGSDKLEELDATAYDIADTKNDHVFTFKDDVKLVELKHKGKEFWKYKDKYPLALRHKKDGSKFVMGFPDSFVVYEMDSDNNVKITEFFIKLYRQDPNDSNEILELHGADYDLNKEDDKFTFVLGKNVNCSMVTMEGKELWKHDSSNSNDSHPTGVLYWKDRNKVILDFPTFFNLYQKGSGGGFGDAKRLDIKLYSKDPNDTQLVPLNHSKYDLIEDSNKYDFIFKEDSKFSSVKLFGSEVWKHDKSKHGDYYPISLRYKKDNSILSIHFERLFALCKKDDELIELSFLEYQLNEYFDEFEFKFKRGHFCDEIKYKGAKVWTYDPTKYNDEYPYCVRYKKDGSKFVIRFRDSFLLYEMDSDNNVKITEFFIKLYRQDPNDLTKTLELHGSDYDLNDEDDKFTFVLGQNAKCSIVKMEGKELWKHDSSKPGDSNPTGVLYWKDRKKVILDFADSFNIYQKGSGGGFGDAKRLDIKLYSKDPNDTQLVPLNHSKYDLTEHSDKYELKFKEDAKFSSVKYFGNEVWKHDQSKHGDEHPVLLRYNKDGSMLSIDSEGYFALCNKDGDEFKVDEFFIKLYTFDSSTEQFTELSFSEYQLNEYSDEFEFKFKRGHFCDEIKYKGAKVWTYDPKKYNDEYPSYVRYKKDGSEFVIRFRDSFLLYEMDSDNNVKITEFFIKLYRQDPNDLTKTLELHGSDYDLNDEDDKFTFVLGQNAKCSIVKMEGKELWKHDSSKPGDSNPTGVLYWKDRKKVILDFADSFNIYQKTADGQFVEPKTFDIKLYSNDPNDDTQLVQLNHSNYDLIEHSDDYEFKFKEDAKFSSVKLFGSEVWKHDQSKHGDEYPASLRYNKDGPMLSIDSEGYFVLCNKDGDEFKVDEFFIKLYRQDPNDSNETLELHGADYDLNDEDDKFTFVLGQNAKCSIVKMEGKELWKHDSSKPGDSNPTGVLYWKDRKKVILDFTDSFNIYQKTADGQFVEPKTFDIKLYSNDPNDDTQLVQLNHSNYDLIEHSDDYEFKFKEDAKFSSVKLFGSEVWKHDQSKHGDEYPASLRYNKDGSMLSIDSEGYFVLCNKDGDEFKVDEFFIKLYRQDPNDSNETLELHGADYDLNDEDDKFTFVLGQNAKCSIVKMEGKELWKHDSSKPGDSNPTGVLYWKDRKKVILDFADSFNIYQKTADGQFVEPKTFDIKLYSNDPNDDTQLVQLNHSNYDLIEHSDDYEFKFKEDAKFSSVKLFGSEVWKHDQSKHGDEYPASLRYNKDNFKLVIGFSDFYVVCEMDSDNNVKKTEFFIKLYRQDPNDLTKTLELHGSDYDLNDEDDKFTFVLGQNAKCSIVKMEGKELWKHDSSKPGDSNPTGVLYWKDRKKVILDFADSFNIYQKTADGQFVEPKTFDIKLYSNDPNDDTQLVQLNHSNYDLIDHSDDYEFKFKEDAKFSSVKLFGSEVWKHDQSKHGDEYPASLRYNKDGSMLSIDSEGYFVLCNKDGDEFKVDEFFIKLYRQDPNDSNETLELHGADYDLNDEDDKFTFVLGQNAKCSIVKMEGKELWKHDSSKPGDSNPTGVLYWKDRKKVILDFADSFNIYQKTADGQFVEPKTFDIKLYSNDPNDDTQLVQLNHSNYDLIEHSDDYEFKFKEDAKFSSVKLFGSEVWKHDQSKHGDEYPASLRYNKDNFKLVMGFSDFFAVYEMDSDNNVKKTEFFIKLYRQDPNDLTKTLELHGSDYDLNDEDDKFTFVLGQNAKCSMVKVDGKELWTYDSSKPGTSYPTEVLYWKDRNKVILDFPTFFNLYQKGADDQFGDPKRFDIKLYSKDPNDDTQLVPLNYSNYDLTLGSDKYDFIFKEGVNCGFIKLSGNEVWKHDRHKHGSEYPKRLRYYFSNKVALTFDDSFIVYTKNDEKWEGGNLFAFKLYANDSGELKELDATAYDITDYPSEHVFTFKDDVKLVELKHKGKEFWKYKDKYPLALRYKKDGSKFVMVFSDSFAVYEIDSDNNVHETEFFIKLYRQDPNDSNEILELHGSDYDLNDEDDKFTFVLGQNAKCSMVKVDGKELWTYDSSKPGDSHTTGVLYWKDRNKVILDFPTFFNLYQKGADDQFGDPKRFDIKLYSKDPNDDTQLVPLNYSNYDLTLGSDKYDFIFKEGVNCGFIKLSGNEVWKHDRHKHGSEYPKRLRYYFSNKVALTFDDSFIVYTKNDEKWEGGNLFAFKLYANDSGELKELDATAYDITDYPSEHVFTFKDDVKLVELKHKGKEFWKYKDKYPLALRYKKDGSKFVMVFSDSFAVYEIDSDNNVHETEFFIKLYRQDPNDSNEILELHGSDYDLNDEDDKFTFVLGQNAKCSMVKVDGKELWTYDSSKPGDSHTTGVLYWKDRNKVILDFPTFFNLYQKGADDQFGDPKRFDIKLYSKDPNDDTQLVPLNYSNYDLTLGSDKYDFIFKEGVNCGFIKLSGNEVWKHDRHKHGSEYPKRLRYYFSNKVALTFDDSFIVYTKDSRGKWDSGLLFPLKLYTIVSENKLEELDATAYDISSWSTEYFIKFKQDVKLVEVKHKGNKVWEYNSSEYTKYPDSLRYKKDDSAFLINMGDSFLLFSKSGETFRRNDYT</sequence>
<feature type="compositionally biased region" description="Basic and acidic residues" evidence="1">
    <location>
        <begin position="280"/>
        <end position="292"/>
    </location>
</feature>
<evidence type="ECO:0000256" key="2">
    <source>
        <dbReference type="SAM" id="SignalP"/>
    </source>
</evidence>
<dbReference type="OrthoDB" id="10602540at2759"/>
<evidence type="ECO:0000313" key="3">
    <source>
        <dbReference type="EMBL" id="UKJ88028.2"/>
    </source>
</evidence>
<proteinExistence type="predicted"/>
<feature type="compositionally biased region" description="Low complexity" evidence="1">
    <location>
        <begin position="69"/>
        <end position="86"/>
    </location>
</feature>
<protein>
    <recommendedName>
        <fullName evidence="5">SfiI-subtelomeric related protein family member</fullName>
    </recommendedName>
</protein>
<feature type="region of interest" description="Disordered" evidence="1">
    <location>
        <begin position="32"/>
        <end position="292"/>
    </location>
</feature>
<reference evidence="3" key="1">
    <citation type="submission" date="2022-07" db="EMBL/GenBank/DDBJ databases">
        <title>Evaluation of T. orientalis genome assembly methods using nanopore sequencing and analysis of variation between genomes.</title>
        <authorList>
            <person name="Yam J."/>
            <person name="Micallef M.L."/>
            <person name="Liu M."/>
            <person name="Djordjevic S.P."/>
            <person name="Bogema D.R."/>
            <person name="Jenkins C."/>
        </authorList>
    </citation>
    <scope>NUCLEOTIDE SEQUENCE</scope>
    <source>
        <strain evidence="3">Fish Creek</strain>
    </source>
</reference>
<feature type="compositionally biased region" description="Low complexity" evidence="1">
    <location>
        <begin position="47"/>
        <end position="62"/>
    </location>
</feature>
<feature type="compositionally biased region" description="Low complexity" evidence="1">
    <location>
        <begin position="267"/>
        <end position="279"/>
    </location>
</feature>